<dbReference type="GO" id="GO:0006099">
    <property type="term" value="P:tricarboxylic acid cycle"/>
    <property type="evidence" value="ECO:0007669"/>
    <property type="project" value="UniProtKB-KW"/>
</dbReference>
<dbReference type="PROSITE" id="PS00198">
    <property type="entry name" value="4FE4S_FER_1"/>
    <property type="match status" value="1"/>
</dbReference>
<evidence type="ECO:0000256" key="11">
    <source>
        <dbReference type="ARBA" id="ARBA00023014"/>
    </source>
</evidence>
<dbReference type="GO" id="GO:0009055">
    <property type="term" value="F:electron transfer activity"/>
    <property type="evidence" value="ECO:0007669"/>
    <property type="project" value="InterPro"/>
</dbReference>
<keyword evidence="11" id="KW-0411">Iron-sulfur</keyword>
<dbReference type="Pfam" id="PF13085">
    <property type="entry name" value="Fer2_3"/>
    <property type="match status" value="1"/>
</dbReference>
<keyword evidence="8" id="KW-0479">Metal-binding</keyword>
<dbReference type="GO" id="GO:0051537">
    <property type="term" value="F:2 iron, 2 sulfur cluster binding"/>
    <property type="evidence" value="ECO:0007669"/>
    <property type="project" value="UniProtKB-KW"/>
</dbReference>
<dbReference type="EMBL" id="BARU01006050">
    <property type="protein sequence ID" value="GAH44605.1"/>
    <property type="molecule type" value="Genomic_DNA"/>
</dbReference>
<dbReference type="InterPro" id="IPR017900">
    <property type="entry name" value="4Fe4S_Fe_S_CS"/>
</dbReference>
<evidence type="ECO:0000259" key="14">
    <source>
        <dbReference type="PROSITE" id="PS51379"/>
    </source>
</evidence>
<dbReference type="GO" id="GO:0008177">
    <property type="term" value="F:succinate dehydrogenase (quinone) activity"/>
    <property type="evidence" value="ECO:0007669"/>
    <property type="project" value="UniProtKB-EC"/>
</dbReference>
<evidence type="ECO:0000256" key="7">
    <source>
        <dbReference type="ARBA" id="ARBA00022714"/>
    </source>
</evidence>
<accession>X1GIE7</accession>
<proteinExistence type="inferred from homology"/>
<dbReference type="GO" id="GO:0051538">
    <property type="term" value="F:3 iron, 4 sulfur cluster binding"/>
    <property type="evidence" value="ECO:0007669"/>
    <property type="project" value="UniProtKB-KW"/>
</dbReference>
<keyword evidence="7" id="KW-0001">2Fe-2S</keyword>
<dbReference type="InterPro" id="IPR017896">
    <property type="entry name" value="4Fe4S_Fe-S-bd"/>
</dbReference>
<dbReference type="InterPro" id="IPR012675">
    <property type="entry name" value="Beta-grasp_dom_sf"/>
</dbReference>
<dbReference type="InterPro" id="IPR009051">
    <property type="entry name" value="Helical_ferredxn"/>
</dbReference>
<dbReference type="SUPFAM" id="SSF46548">
    <property type="entry name" value="alpha-helical ferredoxin"/>
    <property type="match status" value="1"/>
</dbReference>
<dbReference type="EC" id="1.3.5.1" evidence="4"/>
<gene>
    <name evidence="15" type="ORF">S03H2_11881</name>
</gene>
<dbReference type="Pfam" id="PF13183">
    <property type="entry name" value="Fer4_8"/>
    <property type="match status" value="1"/>
</dbReference>
<name>X1GIE7_9ZZZZ</name>
<evidence type="ECO:0000256" key="9">
    <source>
        <dbReference type="ARBA" id="ARBA00023002"/>
    </source>
</evidence>
<dbReference type="NCBIfam" id="NF004616">
    <property type="entry name" value="PRK05950.1"/>
    <property type="match status" value="1"/>
</dbReference>
<evidence type="ECO:0000256" key="13">
    <source>
        <dbReference type="ARBA" id="ARBA00034078"/>
    </source>
</evidence>
<dbReference type="NCBIfam" id="TIGR00384">
    <property type="entry name" value="dhsB"/>
    <property type="match status" value="1"/>
</dbReference>
<keyword evidence="10" id="KW-0408">Iron</keyword>
<dbReference type="SUPFAM" id="SSF54292">
    <property type="entry name" value="2Fe-2S ferredoxin-like"/>
    <property type="match status" value="1"/>
</dbReference>
<dbReference type="PANTHER" id="PTHR11921">
    <property type="entry name" value="SUCCINATE DEHYDROGENASE IRON-SULFUR PROTEIN"/>
    <property type="match status" value="1"/>
</dbReference>
<feature type="domain" description="4Fe-4S ferredoxin-type" evidence="14">
    <location>
        <begin position="138"/>
        <end position="167"/>
    </location>
</feature>
<evidence type="ECO:0000256" key="3">
    <source>
        <dbReference type="ARBA" id="ARBA00009433"/>
    </source>
</evidence>
<keyword evidence="6" id="KW-0816">Tricarboxylic acid cycle</keyword>
<dbReference type="InterPro" id="IPR025192">
    <property type="entry name" value="Succ_DH/fum_Rdtase_N"/>
</dbReference>
<evidence type="ECO:0000256" key="6">
    <source>
        <dbReference type="ARBA" id="ARBA00022532"/>
    </source>
</evidence>
<dbReference type="GO" id="GO:0022904">
    <property type="term" value="P:respiratory electron transport chain"/>
    <property type="evidence" value="ECO:0007669"/>
    <property type="project" value="TreeGrafter"/>
</dbReference>
<dbReference type="PROSITE" id="PS51379">
    <property type="entry name" value="4FE4S_FER_2"/>
    <property type="match status" value="1"/>
</dbReference>
<sequence length="241" mass="27512">MEVKFKILRFDPKRDKAPHYNTFSVEASLNSRILDCLNKIRWEQDGSLAYRMSCGHGVCGSDGMTINGVASLACQKLVKDYDHTNDILIEPLQFFPIIKDLVVDMTPFFQRMKATHPLSEENVTKVEEGKELKQTIEERAIFDDAIKCIMCACCTASCPVVLKEKPEFIGPAAVLRAQRHIFDTRVKDVLERMKIMEEPHGIWSCRTYFKCTEVCPKKIKVTEAILQTKRKILSELHPTGT</sequence>
<dbReference type="GO" id="GO:0051539">
    <property type="term" value="F:4 iron, 4 sulfur cluster binding"/>
    <property type="evidence" value="ECO:0007669"/>
    <property type="project" value="UniProtKB-KW"/>
</dbReference>
<evidence type="ECO:0000256" key="4">
    <source>
        <dbReference type="ARBA" id="ARBA00012792"/>
    </source>
</evidence>
<dbReference type="PANTHER" id="PTHR11921:SF29">
    <property type="entry name" value="SUCCINATE DEHYDROGENASE [UBIQUINONE] IRON-SULFUR SUBUNIT, MITOCHONDRIAL"/>
    <property type="match status" value="1"/>
</dbReference>
<evidence type="ECO:0000256" key="5">
    <source>
        <dbReference type="ARBA" id="ARBA00022485"/>
    </source>
</evidence>
<comment type="cofactor">
    <cofactor evidence="1">
        <name>[3Fe-4S] cluster</name>
        <dbReference type="ChEBI" id="CHEBI:21137"/>
    </cofactor>
</comment>
<evidence type="ECO:0000313" key="15">
    <source>
        <dbReference type="EMBL" id="GAH44605.1"/>
    </source>
</evidence>
<protein>
    <recommendedName>
        <fullName evidence="4">succinate dehydrogenase</fullName>
        <ecNumber evidence="4">1.3.5.1</ecNumber>
    </recommendedName>
</protein>
<evidence type="ECO:0000256" key="12">
    <source>
        <dbReference type="ARBA" id="ARBA00023291"/>
    </source>
</evidence>
<evidence type="ECO:0000256" key="8">
    <source>
        <dbReference type="ARBA" id="ARBA00022723"/>
    </source>
</evidence>
<dbReference type="AlphaFoldDB" id="X1GIE7"/>
<dbReference type="Gene3D" id="1.10.1060.10">
    <property type="entry name" value="Alpha-helical ferredoxin"/>
    <property type="match status" value="1"/>
</dbReference>
<dbReference type="GO" id="GO:0046872">
    <property type="term" value="F:metal ion binding"/>
    <property type="evidence" value="ECO:0007669"/>
    <property type="project" value="UniProtKB-KW"/>
</dbReference>
<keyword evidence="5" id="KW-0004">4Fe-4S</keyword>
<dbReference type="FunFam" id="1.10.1060.10:FF:000003">
    <property type="entry name" value="Succinate dehydrogenase iron-sulfur subunit"/>
    <property type="match status" value="1"/>
</dbReference>
<comment type="similarity">
    <text evidence="3">Belongs to the succinate dehydrogenase/fumarate reductase iron-sulfur protein family.</text>
</comment>
<evidence type="ECO:0000256" key="1">
    <source>
        <dbReference type="ARBA" id="ARBA00001927"/>
    </source>
</evidence>
<organism evidence="15">
    <name type="scientific">marine sediment metagenome</name>
    <dbReference type="NCBI Taxonomy" id="412755"/>
    <lineage>
        <taxon>unclassified sequences</taxon>
        <taxon>metagenomes</taxon>
        <taxon>ecological metagenomes</taxon>
    </lineage>
</organism>
<dbReference type="Gene3D" id="3.10.20.30">
    <property type="match status" value="1"/>
</dbReference>
<evidence type="ECO:0000256" key="10">
    <source>
        <dbReference type="ARBA" id="ARBA00023004"/>
    </source>
</evidence>
<dbReference type="InterPro" id="IPR036010">
    <property type="entry name" value="2Fe-2S_ferredoxin-like_sf"/>
</dbReference>
<keyword evidence="9" id="KW-0560">Oxidoreductase</keyword>
<comment type="cofactor">
    <cofactor evidence="2">
        <name>[4Fe-4S] cluster</name>
        <dbReference type="ChEBI" id="CHEBI:49883"/>
    </cofactor>
</comment>
<keyword evidence="12" id="KW-0003">3Fe-4S</keyword>
<dbReference type="InterPro" id="IPR004489">
    <property type="entry name" value="Succ_DH/fum_Rdtase_Fe-S"/>
</dbReference>
<reference evidence="15" key="1">
    <citation type="journal article" date="2014" name="Front. Microbiol.">
        <title>High frequency of phylogenetically diverse reductive dehalogenase-homologous genes in deep subseafloor sedimentary metagenomes.</title>
        <authorList>
            <person name="Kawai M."/>
            <person name="Futagami T."/>
            <person name="Toyoda A."/>
            <person name="Takaki Y."/>
            <person name="Nishi S."/>
            <person name="Hori S."/>
            <person name="Arai W."/>
            <person name="Tsubouchi T."/>
            <person name="Morono Y."/>
            <person name="Uchiyama I."/>
            <person name="Ito T."/>
            <person name="Fujiyama A."/>
            <person name="Inagaki F."/>
            <person name="Takami H."/>
        </authorList>
    </citation>
    <scope>NUCLEOTIDE SEQUENCE</scope>
    <source>
        <strain evidence="15">Expedition CK06-06</strain>
    </source>
</reference>
<evidence type="ECO:0000256" key="2">
    <source>
        <dbReference type="ARBA" id="ARBA00001966"/>
    </source>
</evidence>
<comment type="caution">
    <text evidence="15">The sequence shown here is derived from an EMBL/GenBank/DDBJ whole genome shotgun (WGS) entry which is preliminary data.</text>
</comment>
<dbReference type="InterPro" id="IPR050573">
    <property type="entry name" value="SDH/FRD_Iron-Sulfur"/>
</dbReference>
<comment type="cofactor">
    <cofactor evidence="13">
        <name>[2Fe-2S] cluster</name>
        <dbReference type="ChEBI" id="CHEBI:190135"/>
    </cofactor>
</comment>